<keyword evidence="1" id="KW-0812">Transmembrane</keyword>
<organism evidence="2 3">
    <name type="scientific">Candidatus Yanofskybacteria bacterium RIFCSPHIGHO2_12_FULL_45_19b</name>
    <dbReference type="NCBI Taxonomy" id="1802689"/>
    <lineage>
        <taxon>Bacteria</taxon>
        <taxon>Candidatus Yanofskyibacteriota</taxon>
    </lineage>
</organism>
<protein>
    <submittedName>
        <fullName evidence="2">Uncharacterized protein</fullName>
    </submittedName>
</protein>
<dbReference type="Proteomes" id="UP000177478">
    <property type="component" value="Unassembled WGS sequence"/>
</dbReference>
<name>A0A1F8G2S9_9BACT</name>
<keyword evidence="1" id="KW-0472">Membrane</keyword>
<reference evidence="2 3" key="1">
    <citation type="journal article" date="2016" name="Nat. Commun.">
        <title>Thousands of microbial genomes shed light on interconnected biogeochemical processes in an aquifer system.</title>
        <authorList>
            <person name="Anantharaman K."/>
            <person name="Brown C.T."/>
            <person name="Hug L.A."/>
            <person name="Sharon I."/>
            <person name="Castelle C.J."/>
            <person name="Probst A.J."/>
            <person name="Thomas B.C."/>
            <person name="Singh A."/>
            <person name="Wilkins M.J."/>
            <person name="Karaoz U."/>
            <person name="Brodie E.L."/>
            <person name="Williams K.H."/>
            <person name="Hubbard S.S."/>
            <person name="Banfield J.F."/>
        </authorList>
    </citation>
    <scope>NUCLEOTIDE SEQUENCE [LARGE SCALE GENOMIC DNA]</scope>
</reference>
<evidence type="ECO:0000313" key="2">
    <source>
        <dbReference type="EMBL" id="OGN19088.1"/>
    </source>
</evidence>
<comment type="caution">
    <text evidence="2">The sequence shown here is derived from an EMBL/GenBank/DDBJ whole genome shotgun (WGS) entry which is preliminary data.</text>
</comment>
<accession>A0A1F8G2S9</accession>
<proteinExistence type="predicted"/>
<dbReference type="AlphaFoldDB" id="A0A1F8G2S9"/>
<sequence>MVVSWLVILTAIGFVYVVYTGNTLWGMDYENMFQITVILALIGLGTSACRCCCGNACCGTCPVDQKKN</sequence>
<gene>
    <name evidence="2" type="ORF">A3F25_00960</name>
</gene>
<feature type="transmembrane region" description="Helical" evidence="1">
    <location>
        <begin position="6"/>
        <end position="25"/>
    </location>
</feature>
<feature type="transmembrane region" description="Helical" evidence="1">
    <location>
        <begin position="32"/>
        <end position="48"/>
    </location>
</feature>
<evidence type="ECO:0000313" key="3">
    <source>
        <dbReference type="Proteomes" id="UP000177478"/>
    </source>
</evidence>
<dbReference type="EMBL" id="MGKD01000023">
    <property type="protein sequence ID" value="OGN19088.1"/>
    <property type="molecule type" value="Genomic_DNA"/>
</dbReference>
<keyword evidence="1" id="KW-1133">Transmembrane helix</keyword>
<evidence type="ECO:0000256" key="1">
    <source>
        <dbReference type="SAM" id="Phobius"/>
    </source>
</evidence>